<organism evidence="2 3">
    <name type="scientific">Zoarces viviparus</name>
    <name type="common">Viviparous eelpout</name>
    <name type="synonym">Blennius viviparus</name>
    <dbReference type="NCBI Taxonomy" id="48416"/>
    <lineage>
        <taxon>Eukaryota</taxon>
        <taxon>Metazoa</taxon>
        <taxon>Chordata</taxon>
        <taxon>Craniata</taxon>
        <taxon>Vertebrata</taxon>
        <taxon>Euteleostomi</taxon>
        <taxon>Actinopterygii</taxon>
        <taxon>Neopterygii</taxon>
        <taxon>Teleostei</taxon>
        <taxon>Neoteleostei</taxon>
        <taxon>Acanthomorphata</taxon>
        <taxon>Eupercaria</taxon>
        <taxon>Perciformes</taxon>
        <taxon>Cottioidei</taxon>
        <taxon>Zoarcales</taxon>
        <taxon>Zoarcidae</taxon>
        <taxon>Zoarcinae</taxon>
        <taxon>Zoarces</taxon>
    </lineage>
</organism>
<sequence>MTTCGPKKCLIFPPFRRRLQAEEDRKFWVTWINRMVTKRVEKQIAELRSELPTHRAQTEEMVADFQWQLRELRFEAAGERSRHYTRGDFNDGDTSSQPATCEEEQKQQSPSADTNRLVKESKKESPMDLFYVGSSFDAAEVKCEEKRVQMERTKVEVLLTGEMRGKDKVELVNQQKGPAPPAPQKPLTQNVKEVNTLTKMKTCIGHLFNPHTCSKWERLEEE</sequence>
<feature type="compositionally biased region" description="Basic and acidic residues" evidence="1">
    <location>
        <begin position="80"/>
        <end position="89"/>
    </location>
</feature>
<protein>
    <submittedName>
        <fullName evidence="2">Uncharacterized protein</fullName>
    </submittedName>
</protein>
<reference evidence="2 3" key="1">
    <citation type="journal article" date="2024" name="Genome Biol. Evol.">
        <title>Chromosome-level genome assembly of the viviparous eelpout Zoarces viviparus.</title>
        <authorList>
            <person name="Fuhrmann N."/>
            <person name="Brasseur M.V."/>
            <person name="Bakowski C.E."/>
            <person name="Podsiadlowski L."/>
            <person name="Prost S."/>
            <person name="Krehenwinkel H."/>
            <person name="Mayer C."/>
        </authorList>
    </citation>
    <scope>NUCLEOTIDE SEQUENCE [LARGE SCALE GENOMIC DNA]</scope>
    <source>
        <strain evidence="2">NO-MEL_2022_Ind0_liver</strain>
    </source>
</reference>
<evidence type="ECO:0000256" key="1">
    <source>
        <dbReference type="SAM" id="MobiDB-lite"/>
    </source>
</evidence>
<feature type="region of interest" description="Disordered" evidence="1">
    <location>
        <begin position="80"/>
        <end position="121"/>
    </location>
</feature>
<gene>
    <name evidence="2" type="ORF">VZT92_019065</name>
</gene>
<keyword evidence="3" id="KW-1185">Reference proteome</keyword>
<proteinExistence type="predicted"/>
<evidence type="ECO:0000313" key="2">
    <source>
        <dbReference type="EMBL" id="KAK9522615.1"/>
    </source>
</evidence>
<dbReference type="EMBL" id="JBCEZU010000221">
    <property type="protein sequence ID" value="KAK9522615.1"/>
    <property type="molecule type" value="Genomic_DNA"/>
</dbReference>
<name>A0AAW1EL91_ZOAVI</name>
<dbReference type="Proteomes" id="UP001488805">
    <property type="component" value="Unassembled WGS sequence"/>
</dbReference>
<evidence type="ECO:0000313" key="3">
    <source>
        <dbReference type="Proteomes" id="UP001488805"/>
    </source>
</evidence>
<dbReference type="AlphaFoldDB" id="A0AAW1EL91"/>
<accession>A0AAW1EL91</accession>
<comment type="caution">
    <text evidence="2">The sequence shown here is derived from an EMBL/GenBank/DDBJ whole genome shotgun (WGS) entry which is preliminary data.</text>
</comment>